<dbReference type="GO" id="GO:0007099">
    <property type="term" value="P:centriole replication"/>
    <property type="evidence" value="ECO:0007669"/>
    <property type="project" value="TreeGrafter"/>
</dbReference>
<dbReference type="Gene3D" id="2.60.40.10">
    <property type="entry name" value="Immunoglobulins"/>
    <property type="match status" value="2"/>
</dbReference>
<dbReference type="GO" id="GO:0005886">
    <property type="term" value="C:plasma membrane"/>
    <property type="evidence" value="ECO:0007669"/>
    <property type="project" value="UniProtKB-SubCell"/>
</dbReference>
<gene>
    <name evidence="19" type="ORF">Q7C36_023243</name>
</gene>
<dbReference type="Pfam" id="PF14726">
    <property type="entry name" value="RTTN_N"/>
    <property type="match status" value="1"/>
</dbReference>
<keyword evidence="5 17" id="KW-0812">Transmembrane</keyword>
<reference evidence="19" key="1">
    <citation type="submission" date="2023-08" db="EMBL/GenBank/DDBJ databases">
        <title>Pelteobagrus vachellii genome.</title>
        <authorList>
            <person name="Liu H."/>
        </authorList>
    </citation>
    <scope>NUCLEOTIDE SEQUENCE</scope>
    <source>
        <strain evidence="19">PRFRI_2022a</strain>
        <tissue evidence="19">Muscle</tissue>
    </source>
</reference>
<dbReference type="SMART" id="SM00409">
    <property type="entry name" value="IG"/>
    <property type="match status" value="2"/>
</dbReference>
<comment type="similarity">
    <text evidence="3">Belongs to the nectin family.</text>
</comment>
<keyword evidence="12" id="KW-1015">Disulfide bond</keyword>
<sequence length="2525" mass="281093">MEVSSLIKKLAHSLVEIRVRSMRNIVSKLQLSLISPADIVQERQLFINLLHWFNFPEVPLQEEVLQLINTLATHPTGAFMLRDVGGVDFLTQLSSNVDPQLRNLTETILDQLFHLHIYPTSTSPDQQPSCSFQPAEEMSVRGYFQQNVPSQTDAASPPSVSVNTSVRCLTFSLFPWLSLTATDRHILSSNDSSLRSDNPDLVRTTCELLRDVIMQDFPAEIFLQRPSIVQNLVKLLSVSPENDSSSLALHALACLQQLCGNLKSRLRFHRDPSFCSAKHDPLSQNSSVSYPQEVRGTQRSGVLSPEDLSPRPSVLGRPGTRVRGDGQDGDAASTSSSSSSSSQREFPLGPNLEPEGEDPPELRVQQWNMGRFCMETLQHTLPLLRTEKMKVFQKALELLSDILSMLRVIVSPHELWEECSLTANELREKLRVCMEKLGEIMCHHSHMASSEQPDSTLIHHRMSYTGTSVFTIRLLQTLLPVEKASENIPETTVSAVFHLCLDFPFSLAFPSIHESAVAFLEQSNSENHSLYCRVSRAANTMEATCSFLKEVQAEGEKNWLELLELAGQSIDGFPYHQHLPIIKEFIHICSYLWKSAQASPLLQMESQKILLKLLSHPLLPVKAETYARTLDVVKECLGVHNVSRSASSICSGVHFLFHPRVLYEISAFGLHDQAKEVNSAAKDLLLYLLKGRLMMTALSWSRFNEALYPVIPVLQSYAGTEDALGNSVLLRSVLSDEIGDTGYSSATRLRAVIRLLFTKQHEVRSTAAQHLAPHLVSSEDKRTSQAAVDSSYLSALPSLYVTDKHVDVRLDDSKKSYLKVECVNKLFSIFTSETVDMVLRRSAAEQLVVVLQDTAVHTVLKKQGLTDKLVSLITDSVNRHGGSVEHLSEPSITMLRKLVYADPSLRHTLAQQPDFLLTLLQASLLMKANQRDVTEAAALMCFLLFDEIATVDVCTGKSDTDTAFTPFSLPVCIIRRYNLPFHAASHHAVSPNCIVLPLYTDLMELRAAKEALSFSWNRAWHCGTDALLTHPRDNTAYTPEFHADLVMSESQVMSVRVCDTRAGLQECVNAIRSARSHTGVTFALTRKHLYLLTDQLALNDSTHSAKGTLQKLSWRGAVERFLRVKPACPEDEMLLADVISFLNTFFKQRQADSDDQDLKWLLELLLKQDTRILLDLLLDVKTHMDPQRHTTIQYCGHQLQRELTSLFNTLLLRLTHTSDRMCILLSGPFAAEFAVRLLQCLRVSDAPRFYGLPSLERSLRSMAHTTALPGWSTHTSSMEPHTLCRKYLNGLLEVISSFYVEWGGNAMSFMGKGVTKNAVISLLHLSHEMMSESKEKDWMPLWSLGPEQSADDPCSAQFGLAWLIPLWVDRDPEVRCASLALGAALSSLESGCVMLSNSCQNISGGLWATLINILLERQECSMVRREAAFLLQNLLVMPMPANTAEAKDCFWQNPCVHDEGSGVSLVGLPALQALLYHCHFFDHVSQMVRSCYMGRYTPTHPWPISASADVDESGRRWRGSTAVLNHAQGSGSISTSSTLLLSDTRSPVLSSSVAAQEPPFNRLSTQGQSDSDSSDSPPSQECAAGSECISVVTPHLLAAVFGLLTNLLCVLPEFTHTALQENHILQGILSVLDAVDIERCLTELNTPELLPADVEDARSQVLSSMCYVQSVCKLVQADVVLSEDCLSQSELINPLLNHLISILTLSHTHLDVHTQNALLRTWTDVFTLLVSLLRRNHATCGPHLHGALGKRWQLFSDTIRVCVDRCGSESSLYAVSAQFLCVLFSEEAKTRATSEEKSASLSAVLNSKSGEELCEVLLERYDKTQFQDPLKKVTAKVLMPLLACSSSAQSYACKAGLLDSCVEQMKQLHSQLHLESVRPGKTAHKKKEENSMKELRMLLEILRNCLYQNKECKEVATDLKLSSVVLSLWPWLLLNDASMMAALELLCVYTANCAAACSAVCGSSSHATLPRNPVTISLMQAVLKLASQVPPDNNSIHALAFSLLANLAISRDCRGLLQKSNFLQHFLSLPTPRLSSKNSKSSTAAVVLSQWLQLLLNISFEEDGQQMIMKMRGALEMLSDLAQGKHGDNKYKALLILHNICFCSANKPRVLACDKAVELLVSCLESNSLNVRALGASALWALLHNYQKAKAILKCPSIRLKVDGAYTLSKKGAEPKIEENTNTVMMEAVQKENWYFMALLISLSFIKVSEELQIPGSIVKLQNGMLLDCSCPWSGNLIMVSWTKDVNSAPLAIFHPEYGVNFDAAYDGRVEFIAASALDGSIRIMNVTEKDEGVYHCSVQTFPQGSWTKDTLVQKQVTTPVFYHNPNTKYLHVSESEDVTIRCSQNDTVYNVSMEKMEGADGWISLLAVCKLSDDGVELSEYLHSGVMNCSDAMEMELHLNNVNQHDGGNYRCNFSTHGEVSSRIIRLVVVSSPKGLGWYIYTAAGVAIALVLMSVILLFTWRSRRKVRRLEYMPQIQTTKRELSYSSEQGRVYDRMKKTTRNQRKNNPIYINLPSKKEQRKGRR</sequence>
<dbReference type="InterPro" id="IPR003599">
    <property type="entry name" value="Ig_sub"/>
</dbReference>
<evidence type="ECO:0000256" key="1">
    <source>
        <dbReference type="ARBA" id="ARBA00004251"/>
    </source>
</evidence>
<dbReference type="InterPro" id="IPR030791">
    <property type="entry name" value="Rotatin"/>
</dbReference>
<evidence type="ECO:0000256" key="3">
    <source>
        <dbReference type="ARBA" id="ARBA00007810"/>
    </source>
</evidence>
<evidence type="ECO:0000256" key="9">
    <source>
        <dbReference type="ARBA" id="ARBA00022949"/>
    </source>
</evidence>
<evidence type="ECO:0000256" key="11">
    <source>
        <dbReference type="ARBA" id="ARBA00023136"/>
    </source>
</evidence>
<dbReference type="InterPro" id="IPR016024">
    <property type="entry name" value="ARM-type_fold"/>
</dbReference>
<dbReference type="SUPFAM" id="SSF48726">
    <property type="entry name" value="Immunoglobulin"/>
    <property type="match status" value="2"/>
</dbReference>
<comment type="function">
    <text evidence="14">Cell adhesion molecule that promotes cell-cell contacts and plays important roles in the development of the nervous system. Acts by forming homophilic or heterophilic trans-dimers.</text>
</comment>
<keyword evidence="6" id="KW-0732">Signal</keyword>
<dbReference type="GO" id="GO:0032053">
    <property type="term" value="P:ciliary basal body organization"/>
    <property type="evidence" value="ECO:0007669"/>
    <property type="project" value="TreeGrafter"/>
</dbReference>
<feature type="region of interest" description="Disordered" evidence="16">
    <location>
        <begin position="2498"/>
        <end position="2525"/>
    </location>
</feature>
<dbReference type="InterPro" id="IPR000225">
    <property type="entry name" value="Armadillo"/>
</dbReference>
<keyword evidence="11 17" id="KW-0472">Membrane</keyword>
<evidence type="ECO:0000313" key="20">
    <source>
        <dbReference type="Proteomes" id="UP001187315"/>
    </source>
</evidence>
<comment type="caution">
    <text evidence="19">The sequence shown here is derived from an EMBL/GenBank/DDBJ whole genome shotgun (WGS) entry which is preliminary data.</text>
</comment>
<evidence type="ECO:0000256" key="6">
    <source>
        <dbReference type="ARBA" id="ARBA00022729"/>
    </source>
</evidence>
<name>A0AA88LGB7_TACVA</name>
<dbReference type="GO" id="GO:0005814">
    <property type="term" value="C:centriole"/>
    <property type="evidence" value="ECO:0007669"/>
    <property type="project" value="TreeGrafter"/>
</dbReference>
<evidence type="ECO:0000313" key="19">
    <source>
        <dbReference type="EMBL" id="KAK2814977.1"/>
    </source>
</evidence>
<dbReference type="GO" id="GO:0010457">
    <property type="term" value="P:centriole-centriole cohesion"/>
    <property type="evidence" value="ECO:0007669"/>
    <property type="project" value="TreeGrafter"/>
</dbReference>
<feature type="region of interest" description="Disordered" evidence="16">
    <location>
        <begin position="278"/>
        <end position="360"/>
    </location>
</feature>
<evidence type="ECO:0000256" key="17">
    <source>
        <dbReference type="SAM" id="Phobius"/>
    </source>
</evidence>
<keyword evidence="7" id="KW-0677">Repeat</keyword>
<dbReference type="SMART" id="SM00185">
    <property type="entry name" value="ARM"/>
    <property type="match status" value="5"/>
</dbReference>
<evidence type="ECO:0000256" key="15">
    <source>
        <dbReference type="ARBA" id="ARBA00062858"/>
    </source>
</evidence>
<feature type="domain" description="Ig-like" evidence="18">
    <location>
        <begin position="2175"/>
        <end position="2318"/>
    </location>
</feature>
<evidence type="ECO:0000256" key="10">
    <source>
        <dbReference type="ARBA" id="ARBA00022989"/>
    </source>
</evidence>
<dbReference type="GO" id="GO:0036064">
    <property type="term" value="C:ciliary basal body"/>
    <property type="evidence" value="ECO:0007669"/>
    <property type="project" value="InterPro"/>
</dbReference>
<keyword evidence="9" id="KW-0965">Cell junction</keyword>
<dbReference type="InterPro" id="IPR013106">
    <property type="entry name" value="Ig_V-set"/>
</dbReference>
<protein>
    <recommendedName>
        <fullName evidence="18">Ig-like domain-containing protein</fullName>
    </recommendedName>
</protein>
<proteinExistence type="inferred from homology"/>
<dbReference type="EMBL" id="JAVHJS010000026">
    <property type="protein sequence ID" value="KAK2814977.1"/>
    <property type="molecule type" value="Genomic_DNA"/>
</dbReference>
<evidence type="ECO:0000256" key="13">
    <source>
        <dbReference type="ARBA" id="ARBA00023180"/>
    </source>
</evidence>
<dbReference type="PANTHER" id="PTHR31691:SF1">
    <property type="entry name" value="ROTATIN"/>
    <property type="match status" value="1"/>
</dbReference>
<dbReference type="SUPFAM" id="SSF48371">
    <property type="entry name" value="ARM repeat"/>
    <property type="match status" value="2"/>
</dbReference>
<keyword evidence="10 17" id="KW-1133">Transmembrane helix</keyword>
<organism evidence="19 20">
    <name type="scientific">Tachysurus vachellii</name>
    <name type="common">Darkbarbel catfish</name>
    <name type="synonym">Pelteobagrus vachellii</name>
    <dbReference type="NCBI Taxonomy" id="175792"/>
    <lineage>
        <taxon>Eukaryota</taxon>
        <taxon>Metazoa</taxon>
        <taxon>Chordata</taxon>
        <taxon>Craniata</taxon>
        <taxon>Vertebrata</taxon>
        <taxon>Euteleostomi</taxon>
        <taxon>Actinopterygii</taxon>
        <taxon>Neopterygii</taxon>
        <taxon>Teleostei</taxon>
        <taxon>Ostariophysi</taxon>
        <taxon>Siluriformes</taxon>
        <taxon>Bagridae</taxon>
        <taxon>Tachysurus</taxon>
    </lineage>
</organism>
<dbReference type="FunFam" id="2.60.40.10:FF:000304">
    <property type="entry name" value="Nectin cell adhesion molecule 1"/>
    <property type="match status" value="1"/>
</dbReference>
<dbReference type="GO" id="GO:0007155">
    <property type="term" value="P:cell adhesion"/>
    <property type="evidence" value="ECO:0007669"/>
    <property type="project" value="UniProtKB-KW"/>
</dbReference>
<dbReference type="InterPro" id="IPR011989">
    <property type="entry name" value="ARM-like"/>
</dbReference>
<dbReference type="InterPro" id="IPR029249">
    <property type="entry name" value="Rotatin_N"/>
</dbReference>
<dbReference type="PROSITE" id="PS50835">
    <property type="entry name" value="IG_LIKE"/>
    <property type="match status" value="2"/>
</dbReference>
<comment type="subcellular location">
    <subcellularLocation>
        <location evidence="2">Cell junction</location>
        <location evidence="2">Adherens junction</location>
    </subcellularLocation>
    <subcellularLocation>
        <location evidence="1">Cell membrane</location>
        <topology evidence="1">Single-pass type I membrane protein</topology>
    </subcellularLocation>
</comment>
<dbReference type="Gene3D" id="1.25.10.10">
    <property type="entry name" value="Leucine-rich Repeat Variant"/>
    <property type="match status" value="1"/>
</dbReference>
<dbReference type="InterPro" id="IPR007110">
    <property type="entry name" value="Ig-like_dom"/>
</dbReference>
<keyword evidence="4" id="KW-1003">Cell membrane</keyword>
<evidence type="ECO:0000256" key="14">
    <source>
        <dbReference type="ARBA" id="ARBA00058274"/>
    </source>
</evidence>
<feature type="domain" description="Ig-like" evidence="18">
    <location>
        <begin position="2320"/>
        <end position="2427"/>
    </location>
</feature>
<evidence type="ECO:0000256" key="16">
    <source>
        <dbReference type="SAM" id="MobiDB-lite"/>
    </source>
</evidence>
<keyword evidence="20" id="KW-1185">Reference proteome</keyword>
<feature type="compositionally biased region" description="Low complexity" evidence="16">
    <location>
        <begin position="333"/>
        <end position="342"/>
    </location>
</feature>
<evidence type="ECO:0000256" key="7">
    <source>
        <dbReference type="ARBA" id="ARBA00022737"/>
    </source>
</evidence>
<evidence type="ECO:0000256" key="8">
    <source>
        <dbReference type="ARBA" id="ARBA00022889"/>
    </source>
</evidence>
<evidence type="ECO:0000256" key="4">
    <source>
        <dbReference type="ARBA" id="ARBA00022475"/>
    </source>
</evidence>
<dbReference type="Proteomes" id="UP001187315">
    <property type="component" value="Unassembled WGS sequence"/>
</dbReference>
<dbReference type="PANTHER" id="PTHR31691">
    <property type="entry name" value="ROTATIN"/>
    <property type="match status" value="1"/>
</dbReference>
<feature type="compositionally biased region" description="Polar residues" evidence="16">
    <location>
        <begin position="282"/>
        <end position="301"/>
    </location>
</feature>
<keyword evidence="8" id="KW-0130">Cell adhesion</keyword>
<comment type="subunit">
    <text evidence="15">Cis- and trans-homodimer. Can form trans-heterodimers.</text>
</comment>
<feature type="region of interest" description="Disordered" evidence="16">
    <location>
        <begin position="1559"/>
        <end position="1581"/>
    </location>
</feature>
<accession>A0AA88LGB7</accession>
<feature type="compositionally biased region" description="Low complexity" evidence="16">
    <location>
        <begin position="1569"/>
        <end position="1579"/>
    </location>
</feature>
<keyword evidence="13" id="KW-0325">Glycoprotein</keyword>
<dbReference type="Pfam" id="PF07686">
    <property type="entry name" value="V-set"/>
    <property type="match status" value="1"/>
</dbReference>
<dbReference type="GO" id="GO:0005912">
    <property type="term" value="C:adherens junction"/>
    <property type="evidence" value="ECO:0007669"/>
    <property type="project" value="UniProtKB-SubCell"/>
</dbReference>
<evidence type="ECO:0000256" key="12">
    <source>
        <dbReference type="ARBA" id="ARBA00023157"/>
    </source>
</evidence>
<dbReference type="InterPro" id="IPR013783">
    <property type="entry name" value="Ig-like_fold"/>
</dbReference>
<dbReference type="GO" id="GO:0005813">
    <property type="term" value="C:centrosome"/>
    <property type="evidence" value="ECO:0007669"/>
    <property type="project" value="InterPro"/>
</dbReference>
<feature type="transmembrane region" description="Helical" evidence="17">
    <location>
        <begin position="2439"/>
        <end position="2462"/>
    </location>
</feature>
<dbReference type="InterPro" id="IPR036179">
    <property type="entry name" value="Ig-like_dom_sf"/>
</dbReference>
<evidence type="ECO:0000259" key="18">
    <source>
        <dbReference type="PROSITE" id="PS50835"/>
    </source>
</evidence>
<evidence type="ECO:0000256" key="5">
    <source>
        <dbReference type="ARBA" id="ARBA00022692"/>
    </source>
</evidence>
<evidence type="ECO:0000256" key="2">
    <source>
        <dbReference type="ARBA" id="ARBA00004536"/>
    </source>
</evidence>